<dbReference type="InterPro" id="IPR051274">
    <property type="entry name" value="3-5_Exoribonuclease"/>
</dbReference>
<evidence type="ECO:0000256" key="3">
    <source>
        <dbReference type="ARBA" id="ARBA00022839"/>
    </source>
</evidence>
<dbReference type="HOGENOM" id="CLU_074092_0_0_9"/>
<dbReference type="Gene3D" id="3.30.420.10">
    <property type="entry name" value="Ribonuclease H-like superfamily/Ribonuclease H"/>
    <property type="match status" value="1"/>
</dbReference>
<dbReference type="InterPro" id="IPR013520">
    <property type="entry name" value="Ribonucl_H"/>
</dbReference>
<evidence type="ECO:0000256" key="2">
    <source>
        <dbReference type="ARBA" id="ARBA00022801"/>
    </source>
</evidence>
<dbReference type="CDD" id="cd06133">
    <property type="entry name" value="ERI-1_3'hExo_like"/>
    <property type="match status" value="1"/>
</dbReference>
<feature type="domain" description="Exonuclease" evidence="4">
    <location>
        <begin position="8"/>
        <end position="196"/>
    </location>
</feature>
<evidence type="ECO:0000259" key="4">
    <source>
        <dbReference type="SMART" id="SM00479"/>
    </source>
</evidence>
<gene>
    <name evidence="5" type="ordered locus">CD196_1710</name>
</gene>
<dbReference type="PANTHER" id="PTHR23044">
    <property type="entry name" value="3'-5' EXONUCLEASE ERI1-RELATED"/>
    <property type="match status" value="1"/>
</dbReference>
<dbReference type="InterPro" id="IPR047201">
    <property type="entry name" value="ERI-1_3'hExo-like"/>
</dbReference>
<sequence>MCFRFMKYKLFIDFEFNILDDNKNKPKEYNGAELISIGGVLVDNEFNTIDNYYSLVKPKYNKILSNKCKNLTKLNQLDINNAPNLLYVMDDFYKWFCKFDDVTIYNWGDFDITGLLTSFRVYKYTGKCLELFNMMIDIQPFISQHITYNNRILSKQISLLNMKKIFSVEGDIKHNSLSDAVDLMNVCKCFFFNSPKNIDILEELYNKLPALKTPLYYIPYFEDENFELKFDRTPEDIIIYLKQILTILNISKKEIYFKKRSVLVNNSKIINFKNLSSSFKLIKLNEFEEYPDFILKLGDKKSFVESVIKINKSNRKSIKNLILKLSKKP</sequence>
<keyword evidence="3 5" id="KW-0269">Exonuclease</keyword>
<dbReference type="AlphaFoldDB" id="A0A0H3N7G4"/>
<dbReference type="GO" id="GO:0003676">
    <property type="term" value="F:nucleic acid binding"/>
    <property type="evidence" value="ECO:0007669"/>
    <property type="project" value="InterPro"/>
</dbReference>
<accession>A0A0H3N7G4</accession>
<reference evidence="5 6" key="1">
    <citation type="journal article" date="2009" name="Genome Biol.">
        <title>Comparative genome and phenotypic analysis of Clostridium difficile 027 strains provides insight into the evolution of a hypervirulent bacterium.</title>
        <authorList>
            <person name="Stabler R.A."/>
            <person name="He M."/>
            <person name="Dawson L."/>
            <person name="Martin M."/>
            <person name="Valiente E."/>
            <person name="Corton C."/>
            <person name="Lawley T.D."/>
            <person name="Sebaihia M."/>
            <person name="Quail M.A."/>
            <person name="Rose G."/>
            <person name="Gerding D.N."/>
            <person name="Gibert M."/>
            <person name="Popoff M.R."/>
            <person name="Parkhill J."/>
            <person name="Dougan G."/>
            <person name="Wren B.W."/>
        </authorList>
    </citation>
    <scope>NUCLEOTIDE SEQUENCE [LARGE SCALE GENOMIC DNA]</scope>
    <source>
        <strain evidence="5 6">CD196</strain>
    </source>
</reference>
<dbReference type="PANTHER" id="PTHR23044:SF61">
    <property type="entry name" value="3'-5' EXORIBONUCLEASE 1-RELATED"/>
    <property type="match status" value="1"/>
</dbReference>
<evidence type="ECO:0000313" key="5">
    <source>
        <dbReference type="EMBL" id="CBA63276.1"/>
    </source>
</evidence>
<dbReference type="InterPro" id="IPR036397">
    <property type="entry name" value="RNaseH_sf"/>
</dbReference>
<protein>
    <submittedName>
        <fullName evidence="5">Exonuclease</fullName>
    </submittedName>
</protein>
<dbReference type="GO" id="GO:0000175">
    <property type="term" value="F:3'-5'-RNA exonuclease activity"/>
    <property type="evidence" value="ECO:0007669"/>
    <property type="project" value="InterPro"/>
</dbReference>
<dbReference type="Pfam" id="PF00929">
    <property type="entry name" value="RNase_T"/>
    <property type="match status" value="1"/>
</dbReference>
<dbReference type="KEGG" id="cdc:CD196_1710"/>
<dbReference type="SUPFAM" id="SSF53098">
    <property type="entry name" value="Ribonuclease H-like"/>
    <property type="match status" value="1"/>
</dbReference>
<dbReference type="Proteomes" id="UP000002068">
    <property type="component" value="Chromosome"/>
</dbReference>
<evidence type="ECO:0000256" key="1">
    <source>
        <dbReference type="ARBA" id="ARBA00022722"/>
    </source>
</evidence>
<keyword evidence="2" id="KW-0378">Hydrolase</keyword>
<keyword evidence="1" id="KW-0540">Nuclease</keyword>
<proteinExistence type="predicted"/>
<dbReference type="EMBL" id="FN538970">
    <property type="protein sequence ID" value="CBA63276.1"/>
    <property type="molecule type" value="Genomic_DNA"/>
</dbReference>
<name>A0A0H3N7G4_CLODC</name>
<dbReference type="SMART" id="SM00479">
    <property type="entry name" value="EXOIII"/>
    <property type="match status" value="1"/>
</dbReference>
<organism evidence="5 6">
    <name type="scientific">Clostridioides difficile (strain CD196)</name>
    <name type="common">Peptoclostridium difficile</name>
    <dbReference type="NCBI Taxonomy" id="645462"/>
    <lineage>
        <taxon>Bacteria</taxon>
        <taxon>Bacillati</taxon>
        <taxon>Bacillota</taxon>
        <taxon>Clostridia</taxon>
        <taxon>Peptostreptococcales</taxon>
        <taxon>Peptostreptococcaceae</taxon>
        <taxon>Clostridioides</taxon>
    </lineage>
</organism>
<dbReference type="InterPro" id="IPR012337">
    <property type="entry name" value="RNaseH-like_sf"/>
</dbReference>
<evidence type="ECO:0000313" key="6">
    <source>
        <dbReference type="Proteomes" id="UP000002068"/>
    </source>
</evidence>